<dbReference type="PROSITE" id="PS00483">
    <property type="entry name" value="DIHYDROOROTASE_2"/>
    <property type="match status" value="1"/>
</dbReference>
<dbReference type="InterPro" id="IPR050138">
    <property type="entry name" value="DHOase/Allantoinase_Hydrolase"/>
</dbReference>
<comment type="similarity">
    <text evidence="3">Belongs to the metallo-dependent hydrolases superfamily. DHOase family. Class I DHOase subfamily.</text>
</comment>
<dbReference type="GO" id="GO:0046872">
    <property type="term" value="F:metal ion binding"/>
    <property type="evidence" value="ECO:0007669"/>
    <property type="project" value="UniProtKB-KW"/>
</dbReference>
<keyword evidence="5 7" id="KW-0378">Hydrolase</keyword>
<dbReference type="Gene3D" id="2.30.40.10">
    <property type="entry name" value="Urease, subunit C, domain 1"/>
    <property type="match status" value="2"/>
</dbReference>
<dbReference type="SUPFAM" id="SSF51556">
    <property type="entry name" value="Metallo-dependent hydrolases"/>
    <property type="match status" value="1"/>
</dbReference>
<dbReference type="RefSeq" id="WP_055244377.1">
    <property type="nucleotide sequence ID" value="NZ_CABIWA010000007.1"/>
</dbReference>
<dbReference type="InterPro" id="IPR006680">
    <property type="entry name" value="Amidohydro-rel"/>
</dbReference>
<evidence type="ECO:0000256" key="4">
    <source>
        <dbReference type="ARBA" id="ARBA00022723"/>
    </source>
</evidence>
<dbReference type="EMBL" id="CZBE01000005">
    <property type="protein sequence ID" value="CUP48454.1"/>
    <property type="molecule type" value="Genomic_DNA"/>
</dbReference>
<reference evidence="7 8" key="1">
    <citation type="submission" date="2015-09" db="EMBL/GenBank/DDBJ databases">
        <authorList>
            <consortium name="Pathogen Informatics"/>
        </authorList>
    </citation>
    <scope>NUCLEOTIDE SEQUENCE [LARGE SCALE GENOMIC DNA]</scope>
    <source>
        <strain evidence="7 8">2789STDY5834939</strain>
    </source>
</reference>
<keyword evidence="4" id="KW-0479">Metal-binding</keyword>
<dbReference type="GO" id="GO:0004038">
    <property type="term" value="F:allantoinase activity"/>
    <property type="evidence" value="ECO:0007669"/>
    <property type="project" value="UniProtKB-EC"/>
</dbReference>
<dbReference type="Gene3D" id="3.20.20.140">
    <property type="entry name" value="Metal-dependent hydrolases"/>
    <property type="match status" value="1"/>
</dbReference>
<feature type="domain" description="Amidohydrolase-related" evidence="6">
    <location>
        <begin position="50"/>
        <end position="125"/>
    </location>
</feature>
<dbReference type="Proteomes" id="UP000095765">
    <property type="component" value="Unassembled WGS sequence"/>
</dbReference>
<dbReference type="AlphaFoldDB" id="A0A174NIK6"/>
<comment type="cofactor">
    <cofactor evidence="1">
        <name>Zn(2+)</name>
        <dbReference type="ChEBI" id="CHEBI:29105"/>
    </cofactor>
</comment>
<comment type="function">
    <text evidence="2">Catalyzes the reversible cyclization of carbamoyl aspartate to dihydroorotate.</text>
</comment>
<evidence type="ECO:0000313" key="8">
    <source>
        <dbReference type="Proteomes" id="UP000095765"/>
    </source>
</evidence>
<accession>A0A174NIK6</accession>
<evidence type="ECO:0000256" key="3">
    <source>
        <dbReference type="ARBA" id="ARBA00010286"/>
    </source>
</evidence>
<organism evidence="7 8">
    <name type="scientific">Anaerotruncus colihominis</name>
    <dbReference type="NCBI Taxonomy" id="169435"/>
    <lineage>
        <taxon>Bacteria</taxon>
        <taxon>Bacillati</taxon>
        <taxon>Bacillota</taxon>
        <taxon>Clostridia</taxon>
        <taxon>Eubacteriales</taxon>
        <taxon>Oscillospiraceae</taxon>
        <taxon>Anaerotruncus</taxon>
    </lineage>
</organism>
<evidence type="ECO:0000256" key="1">
    <source>
        <dbReference type="ARBA" id="ARBA00001947"/>
    </source>
</evidence>
<dbReference type="EC" id="3.5.2.5" evidence="7"/>
<dbReference type="GO" id="GO:0006145">
    <property type="term" value="P:purine nucleobase catabolic process"/>
    <property type="evidence" value="ECO:0007669"/>
    <property type="project" value="TreeGrafter"/>
</dbReference>
<evidence type="ECO:0000256" key="5">
    <source>
        <dbReference type="ARBA" id="ARBA00022801"/>
    </source>
</evidence>
<evidence type="ECO:0000313" key="7">
    <source>
        <dbReference type="EMBL" id="CUP48454.1"/>
    </source>
</evidence>
<dbReference type="GO" id="GO:0005737">
    <property type="term" value="C:cytoplasm"/>
    <property type="evidence" value="ECO:0007669"/>
    <property type="project" value="TreeGrafter"/>
</dbReference>
<dbReference type="SUPFAM" id="SSF51338">
    <property type="entry name" value="Composite domain of metallo-dependent hydrolases"/>
    <property type="match status" value="1"/>
</dbReference>
<dbReference type="OrthoDB" id="9802793at2"/>
<evidence type="ECO:0000256" key="2">
    <source>
        <dbReference type="ARBA" id="ARBA00002368"/>
    </source>
</evidence>
<dbReference type="PANTHER" id="PTHR43668:SF2">
    <property type="entry name" value="ALLANTOINASE"/>
    <property type="match status" value="1"/>
</dbReference>
<evidence type="ECO:0000259" key="6">
    <source>
        <dbReference type="Pfam" id="PF01979"/>
    </source>
</evidence>
<feature type="domain" description="Amidohydrolase-related" evidence="6">
    <location>
        <begin position="266"/>
        <end position="420"/>
    </location>
</feature>
<gene>
    <name evidence="7" type="primary">allB</name>
    <name evidence="7" type="ORF">ERS852551_00941</name>
</gene>
<dbReference type="InterPro" id="IPR032466">
    <property type="entry name" value="Metal_Hydrolase"/>
</dbReference>
<dbReference type="Pfam" id="PF01979">
    <property type="entry name" value="Amidohydro_1"/>
    <property type="match status" value="2"/>
</dbReference>
<name>A0A174NIK6_9FIRM</name>
<dbReference type="PANTHER" id="PTHR43668">
    <property type="entry name" value="ALLANTOINASE"/>
    <property type="match status" value="1"/>
</dbReference>
<protein>
    <submittedName>
        <fullName evidence="7">Allantoinase</fullName>
        <ecNumber evidence="7">3.5.2.5</ecNumber>
    </submittedName>
</protein>
<dbReference type="InterPro" id="IPR002195">
    <property type="entry name" value="Dihydroorotase_CS"/>
</dbReference>
<dbReference type="NCBIfam" id="TIGR00857">
    <property type="entry name" value="pyrC_multi"/>
    <property type="match status" value="1"/>
</dbReference>
<proteinExistence type="inferred from homology"/>
<dbReference type="InterPro" id="IPR011059">
    <property type="entry name" value="Metal-dep_hydrolase_composite"/>
</dbReference>
<sequence>MYDLTISNARLADAPGLWDICAGNGQVLAVEPAGRIHAARETLRADGRLLLPGLIDSHVHTRDPGYVYKEDFISVTKAAANAGVTTIMAMPNTNPPMTTAAAVKNARERLEGRHLVDVRLVGGVCAAVAGWILPAAQAGVIALDVYDDPFARGTQDWINLFSQAKRTGLPLCFYLMDAALERLRTRQSEGAAEWERIAGATNGETEAISIARIFPMAAYFQVPVVLRMVSTAAALEMVRTMRKQYPCAQVFVEVCVHYLFLTRDALAAQGGRAHIHPPLRAQQDVDALWRGIEDGTVDVVASDHAPHADFEKDREPLSANACGMAGLETMLPLLLDAYNKGRLGLCDIQRLCCEKPARIYGLFPQKGTLHPGSDADFVLVDTEQAWTVRSAQCYTKGAPGPFEGRRLKGGPVITFCAGRKVMDNRTVFWNVEEKSI</sequence>